<evidence type="ECO:0000256" key="1">
    <source>
        <dbReference type="SAM" id="MobiDB-lite"/>
    </source>
</evidence>
<evidence type="ECO:0000259" key="2">
    <source>
        <dbReference type="Pfam" id="PF22936"/>
    </source>
</evidence>
<comment type="caution">
    <text evidence="3">The sequence shown here is derived from an EMBL/GenBank/DDBJ whole genome shotgun (WGS) entry which is preliminary data.</text>
</comment>
<protein>
    <recommendedName>
        <fullName evidence="2">Retrovirus-related Pol polyprotein from transposon TNT 1-94-like beta-barrel domain-containing protein</fullName>
    </recommendedName>
</protein>
<reference evidence="3" key="2">
    <citation type="submission" date="2022-01" db="EMBL/GenBank/DDBJ databases">
        <authorList>
            <person name="Yamashiro T."/>
            <person name="Shiraishi A."/>
            <person name="Satake H."/>
            <person name="Nakayama K."/>
        </authorList>
    </citation>
    <scope>NUCLEOTIDE SEQUENCE</scope>
</reference>
<feature type="compositionally biased region" description="Basic and acidic residues" evidence="1">
    <location>
        <begin position="381"/>
        <end position="392"/>
    </location>
</feature>
<dbReference type="EMBL" id="BQNB010018767">
    <property type="protein sequence ID" value="GJT78038.1"/>
    <property type="molecule type" value="Genomic_DNA"/>
</dbReference>
<evidence type="ECO:0000313" key="4">
    <source>
        <dbReference type="Proteomes" id="UP001151760"/>
    </source>
</evidence>
<dbReference type="InterPro" id="IPR054722">
    <property type="entry name" value="PolX-like_BBD"/>
</dbReference>
<organism evidence="3 4">
    <name type="scientific">Tanacetum coccineum</name>
    <dbReference type="NCBI Taxonomy" id="301880"/>
    <lineage>
        <taxon>Eukaryota</taxon>
        <taxon>Viridiplantae</taxon>
        <taxon>Streptophyta</taxon>
        <taxon>Embryophyta</taxon>
        <taxon>Tracheophyta</taxon>
        <taxon>Spermatophyta</taxon>
        <taxon>Magnoliopsida</taxon>
        <taxon>eudicotyledons</taxon>
        <taxon>Gunneridae</taxon>
        <taxon>Pentapetalae</taxon>
        <taxon>asterids</taxon>
        <taxon>campanulids</taxon>
        <taxon>Asterales</taxon>
        <taxon>Asteraceae</taxon>
        <taxon>Asteroideae</taxon>
        <taxon>Anthemideae</taxon>
        <taxon>Anthemidinae</taxon>
        <taxon>Tanacetum</taxon>
    </lineage>
</organism>
<accession>A0ABQ5GTD9</accession>
<feature type="domain" description="Retrovirus-related Pol polyprotein from transposon TNT 1-94-like beta-barrel" evidence="2">
    <location>
        <begin position="143"/>
        <end position="216"/>
    </location>
</feature>
<keyword evidence="4" id="KW-1185">Reference proteome</keyword>
<gene>
    <name evidence="3" type="ORF">Tco_1044763</name>
</gene>
<feature type="region of interest" description="Disordered" evidence="1">
    <location>
        <begin position="81"/>
        <end position="104"/>
    </location>
</feature>
<name>A0ABQ5GTD9_9ASTR</name>
<proteinExistence type="predicted"/>
<reference evidence="3" key="1">
    <citation type="journal article" date="2022" name="Int. J. Mol. Sci.">
        <title>Draft Genome of Tanacetum Coccineum: Genomic Comparison of Closely Related Tanacetum-Family Plants.</title>
        <authorList>
            <person name="Yamashiro T."/>
            <person name="Shiraishi A."/>
            <person name="Nakayama K."/>
            <person name="Satake H."/>
        </authorList>
    </citation>
    <scope>NUCLEOTIDE SEQUENCE</scope>
</reference>
<feature type="compositionally biased region" description="Basic and acidic residues" evidence="1">
    <location>
        <begin position="399"/>
        <end position="420"/>
    </location>
</feature>
<evidence type="ECO:0000313" key="3">
    <source>
        <dbReference type="EMBL" id="GJT78038.1"/>
    </source>
</evidence>
<sequence length="540" mass="61660">MLKSNLEKLKQEKENNQLKIENFDNAFKSLDKLTGSQIPDKSRNGVRFVSYNAVPPPHTGLFSPPKFDLSNSCLEEFQQPEFEGYGPKPSKSVSEDASNDVRESPDASLVKKLVSDDKLEKKTVFSTVVKIEFGHPQKEDQGYVNSRCSRHMIGNMSYLSDFKEFDEGYVTFRGGAKGGKITSKGTLKTSKLDFKDVYFVKELQFNLFSVSQMCDKKNNVLFTDNGCFVLSPDFKLADESQEIVDFLNASHIRKTKRKATEISQSSGPTNLVADEIVHEERRDSVERVTTTATSLDVEQGSGGSIRCQEAMRDIIAQTKSKRRLQVKLDEEARLEREREVEASKAANIAEWDNVQAMIDADYELATKLQAEEHGEISIEERLRAAGSSKRDAEEELDQESSKRQKTGESSELADEPRVKEADELYTLKGTRASTGRSSELEIYERRRYPFVKRNSYMKMYHKSSCWNKDNEMSRELLRDNHAVKDQEEMKYLGRILLRETSFQSKKLDDLEILSWDQQIETLSLDDLFKNEAYESEVNGL</sequence>
<dbReference type="Proteomes" id="UP001151760">
    <property type="component" value="Unassembled WGS sequence"/>
</dbReference>
<feature type="region of interest" description="Disordered" evidence="1">
    <location>
        <begin position="381"/>
        <end position="420"/>
    </location>
</feature>
<dbReference type="Pfam" id="PF22936">
    <property type="entry name" value="Pol_BBD"/>
    <property type="match status" value="1"/>
</dbReference>